<evidence type="ECO:0000313" key="2">
    <source>
        <dbReference type="EMBL" id="SKA91800.1"/>
    </source>
</evidence>
<feature type="domain" description="Endonuclease NucS C-terminal" evidence="1">
    <location>
        <begin position="15"/>
        <end position="108"/>
    </location>
</feature>
<dbReference type="AlphaFoldDB" id="A0A1T4XQI7"/>
<evidence type="ECO:0000313" key="3">
    <source>
        <dbReference type="Proteomes" id="UP000190774"/>
    </source>
</evidence>
<gene>
    <name evidence="2" type="ORF">SAMN02745166_01789</name>
</gene>
<protein>
    <recommendedName>
        <fullName evidence="1">Endonuclease NucS C-terminal domain-containing protein</fullName>
    </recommendedName>
</protein>
<dbReference type="Proteomes" id="UP000190774">
    <property type="component" value="Unassembled WGS sequence"/>
</dbReference>
<dbReference type="Pfam" id="PF01939">
    <property type="entry name" value="NucS_C"/>
    <property type="match status" value="1"/>
</dbReference>
<accession>A0A1T4XQI7</accession>
<sequence length="155" mass="17713">MSKTALEILRYTRTEAWVEDLLFAHPELLAPGLPVPQRQYILRPTSYRVDLLFEDETQTTLVEIKKGTVDLATLEQVRRYRGLLQKPGRRFRAYVVGAGISAEAAKSLGRTGGRLQYRQIGRDIPREVVLCRPCRMARDYRLSSCPYCGGRENLV</sequence>
<dbReference type="InterPro" id="IPR011856">
    <property type="entry name" value="tRNA_endonuc-like_dom_sf"/>
</dbReference>
<name>A0A1T4XQI7_9BACT</name>
<dbReference type="GO" id="GO:0004519">
    <property type="term" value="F:endonuclease activity"/>
    <property type="evidence" value="ECO:0007669"/>
    <property type="project" value="InterPro"/>
</dbReference>
<organism evidence="2 3">
    <name type="scientific">Prosthecobacter debontii</name>
    <dbReference type="NCBI Taxonomy" id="48467"/>
    <lineage>
        <taxon>Bacteria</taxon>
        <taxon>Pseudomonadati</taxon>
        <taxon>Verrucomicrobiota</taxon>
        <taxon>Verrucomicrobiia</taxon>
        <taxon>Verrucomicrobiales</taxon>
        <taxon>Verrucomicrobiaceae</taxon>
        <taxon>Prosthecobacter</taxon>
    </lineage>
</organism>
<dbReference type="EMBL" id="FUYE01000005">
    <property type="protein sequence ID" value="SKA91800.1"/>
    <property type="molecule type" value="Genomic_DNA"/>
</dbReference>
<dbReference type="RefSeq" id="WP_078812977.1">
    <property type="nucleotide sequence ID" value="NZ_FUYE01000005.1"/>
</dbReference>
<reference evidence="3" key="1">
    <citation type="submission" date="2017-02" db="EMBL/GenBank/DDBJ databases">
        <authorList>
            <person name="Varghese N."/>
            <person name="Submissions S."/>
        </authorList>
    </citation>
    <scope>NUCLEOTIDE SEQUENCE [LARGE SCALE GENOMIC DNA]</scope>
    <source>
        <strain evidence="3">ATCC 700200</strain>
    </source>
</reference>
<dbReference type="STRING" id="48467.SAMN02745166_01789"/>
<dbReference type="OrthoDB" id="194139at2"/>
<evidence type="ECO:0000259" key="1">
    <source>
        <dbReference type="Pfam" id="PF01939"/>
    </source>
</evidence>
<keyword evidence="3" id="KW-1185">Reference proteome</keyword>
<dbReference type="InterPro" id="IPR048301">
    <property type="entry name" value="NucS_C"/>
</dbReference>
<proteinExistence type="predicted"/>
<dbReference type="Gene3D" id="3.40.1350.10">
    <property type="match status" value="1"/>
</dbReference>
<dbReference type="GO" id="GO:0003676">
    <property type="term" value="F:nucleic acid binding"/>
    <property type="evidence" value="ECO:0007669"/>
    <property type="project" value="InterPro"/>
</dbReference>